<reference evidence="2" key="1">
    <citation type="submission" date="2016-11" db="UniProtKB">
        <authorList>
            <consortium name="WormBaseParasite"/>
        </authorList>
    </citation>
    <scope>IDENTIFICATION</scope>
    <source>
        <strain evidence="2">KR3021</strain>
    </source>
</reference>
<protein>
    <submittedName>
        <fullName evidence="2">Protein kinase domain-containing protein</fullName>
    </submittedName>
</protein>
<dbReference type="WBParaSite" id="RSKR_0000375500.1">
    <property type="protein sequence ID" value="RSKR_0000375500.1"/>
    <property type="gene ID" value="RSKR_0000375500"/>
</dbReference>
<evidence type="ECO:0000313" key="1">
    <source>
        <dbReference type="Proteomes" id="UP000095286"/>
    </source>
</evidence>
<proteinExistence type="predicted"/>
<dbReference type="Proteomes" id="UP000095286">
    <property type="component" value="Unplaced"/>
</dbReference>
<organism evidence="1 2">
    <name type="scientific">Rhabditophanes sp. KR3021</name>
    <dbReference type="NCBI Taxonomy" id="114890"/>
    <lineage>
        <taxon>Eukaryota</taxon>
        <taxon>Metazoa</taxon>
        <taxon>Ecdysozoa</taxon>
        <taxon>Nematoda</taxon>
        <taxon>Chromadorea</taxon>
        <taxon>Rhabditida</taxon>
        <taxon>Tylenchina</taxon>
        <taxon>Panagrolaimomorpha</taxon>
        <taxon>Strongyloidoidea</taxon>
        <taxon>Alloionematidae</taxon>
        <taxon>Rhabditophanes</taxon>
    </lineage>
</organism>
<evidence type="ECO:0000313" key="2">
    <source>
        <dbReference type="WBParaSite" id="RSKR_0000375500.1"/>
    </source>
</evidence>
<name>A0AC35TS83_9BILA</name>
<sequence>MTAAIRPLLIDANPRTFKCVSVGNHTSESVTFDNIHLISYGVFSNVYYANVISPFKKQVAIKNTWISKSQAKSEIDSIKEVQILSILRKANHKNIVALHYLYRTTPQHGERKCVSLVFEYMPNSLYEVIKKSKNGLDLFDIKMYAWQLFRAQAHLELLSIAHRDVKPQNILVDSVSGILKLGDFGSAKFMEEKAKSESYNITRYYRPPELLMGCKTYKSKVDVWSCGCVLGELMKGSILLRGRSTINQLQLIFECIGQPVESDIQAMSVSKNLATHEDYLQNVKRGQEKKELKMSPFKDILGNGADQELTELLSQILLFNPLDRLCGPDLLKNKVFDCLFTEDVIRNGKPFKTLKKSDYVDATGGDMRCFKNASDSITVSLKN</sequence>
<accession>A0AC35TS83</accession>